<dbReference type="AlphaFoldDB" id="A0AAE4NRC6"/>
<comment type="caution">
    <text evidence="1">The sequence shown here is derived from an EMBL/GenBank/DDBJ whole genome shotgun (WGS) entry which is preliminary data.</text>
</comment>
<reference evidence="1" key="1">
    <citation type="submission" date="2023-10" db="EMBL/GenBank/DDBJ databases">
        <title>Production of high quality cheese from raw caw milk (raw cheese).</title>
        <authorList>
            <person name="Samouris G."/>
        </authorList>
    </citation>
    <scope>NUCLEOTIDE SEQUENCE</scope>
    <source>
        <strain evidence="1">M17-3</strain>
    </source>
</reference>
<dbReference type="RefSeq" id="WP_317059029.1">
    <property type="nucleotide sequence ID" value="NZ_JAWHVL010000011.1"/>
</dbReference>
<evidence type="ECO:0000313" key="2">
    <source>
        <dbReference type="Proteomes" id="UP001186047"/>
    </source>
</evidence>
<name>A0AAE4NRC6_9LACT</name>
<proteinExistence type="predicted"/>
<organism evidence="1 2">
    <name type="scientific">Lactococcus lactis</name>
    <dbReference type="NCBI Taxonomy" id="1358"/>
    <lineage>
        <taxon>Bacteria</taxon>
        <taxon>Bacillati</taxon>
        <taxon>Bacillota</taxon>
        <taxon>Bacilli</taxon>
        <taxon>Lactobacillales</taxon>
        <taxon>Streptococcaceae</taxon>
        <taxon>Lactococcus</taxon>
    </lineage>
</organism>
<protein>
    <submittedName>
        <fullName evidence="1">Uncharacterized protein</fullName>
    </submittedName>
</protein>
<evidence type="ECO:0000313" key="1">
    <source>
        <dbReference type="EMBL" id="MDV2632221.1"/>
    </source>
</evidence>
<gene>
    <name evidence="1" type="ORF">RZO31_04930</name>
</gene>
<sequence length="450" mass="53972">MDARRFKQWLLDVKLDEDDLFEESLKCYTVEAYKASYIFSYLGFINYIRIITLAQTTPPANFTNKWLEKIGEKEEEERKKVINKKWNRLLEELDSQDDWEKSTMNLIQEVEKSNIFSLRNDISKEFEQKRILRNVSAHNKERKISFNTVEDLWDFISYAYPYFVVGGSLEIWKEKFYKIIKFSEKFEQELKIDELVSFYNKLREPDKKELFAWVINQVSEEIFNLNYEECFDIFLRKINLGPNSPELGWINNKRSLLYTCIVIDNFECLVDKEELQSYIYDNANLTQVLGILIEYGSCKRICEILSFIYSEKHFLTWWDILRKVASSLYEFEIDKSIESILISSGKISSLFSGVSQSLYTYKTGYSEKIHKTDTFDYRQFDRYKGDIKILLILIKNLDLQEEYAKDLLYRIDRIIKKDYSDLDNLNNYKLMYDFFERDSTLFSWLKKSVV</sequence>
<dbReference type="EMBL" id="JAWHVL010000011">
    <property type="protein sequence ID" value="MDV2632221.1"/>
    <property type="molecule type" value="Genomic_DNA"/>
</dbReference>
<accession>A0AAE4NRC6</accession>
<dbReference type="Proteomes" id="UP001186047">
    <property type="component" value="Unassembled WGS sequence"/>
</dbReference>